<sequence>MHYDRQSGMGMITKSNMSLVLSTASYKRKYFFNNPKNIKVVVVVMIMPVVSLCSLLFSLVLGFAWSLARVSLLYPYLVNILKEYRLKCFSPHNNELLYFIKKKKLKSIV</sequence>
<organism evidence="2 3">
    <name type="scientific">Orchesella dallaii</name>
    <dbReference type="NCBI Taxonomy" id="48710"/>
    <lineage>
        <taxon>Eukaryota</taxon>
        <taxon>Metazoa</taxon>
        <taxon>Ecdysozoa</taxon>
        <taxon>Arthropoda</taxon>
        <taxon>Hexapoda</taxon>
        <taxon>Collembola</taxon>
        <taxon>Entomobryomorpha</taxon>
        <taxon>Entomobryoidea</taxon>
        <taxon>Orchesellidae</taxon>
        <taxon>Orchesellinae</taxon>
        <taxon>Orchesella</taxon>
    </lineage>
</organism>
<keyword evidence="1" id="KW-1133">Transmembrane helix</keyword>
<dbReference type="EMBL" id="CAXLJM020000108">
    <property type="protein sequence ID" value="CAL8135485.1"/>
    <property type="molecule type" value="Genomic_DNA"/>
</dbReference>
<evidence type="ECO:0000313" key="3">
    <source>
        <dbReference type="Proteomes" id="UP001642540"/>
    </source>
</evidence>
<dbReference type="Proteomes" id="UP001642540">
    <property type="component" value="Unassembled WGS sequence"/>
</dbReference>
<evidence type="ECO:0000313" key="2">
    <source>
        <dbReference type="EMBL" id="CAL8135485.1"/>
    </source>
</evidence>
<gene>
    <name evidence="2" type="ORF">ODALV1_LOCUS26005</name>
</gene>
<protein>
    <submittedName>
        <fullName evidence="2">Uncharacterized protein</fullName>
    </submittedName>
</protein>
<keyword evidence="1" id="KW-0812">Transmembrane</keyword>
<comment type="caution">
    <text evidence="2">The sequence shown here is derived from an EMBL/GenBank/DDBJ whole genome shotgun (WGS) entry which is preliminary data.</text>
</comment>
<evidence type="ECO:0000256" key="1">
    <source>
        <dbReference type="SAM" id="Phobius"/>
    </source>
</evidence>
<keyword evidence="1" id="KW-0472">Membrane</keyword>
<proteinExistence type="predicted"/>
<keyword evidence="3" id="KW-1185">Reference proteome</keyword>
<reference evidence="2 3" key="1">
    <citation type="submission" date="2024-08" db="EMBL/GenBank/DDBJ databases">
        <authorList>
            <person name="Cucini C."/>
            <person name="Frati F."/>
        </authorList>
    </citation>
    <scope>NUCLEOTIDE SEQUENCE [LARGE SCALE GENOMIC DNA]</scope>
</reference>
<accession>A0ABP1RU28</accession>
<feature type="transmembrane region" description="Helical" evidence="1">
    <location>
        <begin position="37"/>
        <end position="57"/>
    </location>
</feature>
<name>A0ABP1RU28_9HEXA</name>